<reference evidence="1" key="1">
    <citation type="submission" date="2020-05" db="EMBL/GenBank/DDBJ databases">
        <authorList>
            <person name="Chiriac C."/>
            <person name="Salcher M."/>
            <person name="Ghai R."/>
            <person name="Kavagutti S V."/>
        </authorList>
    </citation>
    <scope>NUCLEOTIDE SEQUENCE</scope>
</reference>
<organism evidence="1">
    <name type="scientific">freshwater metagenome</name>
    <dbReference type="NCBI Taxonomy" id="449393"/>
    <lineage>
        <taxon>unclassified sequences</taxon>
        <taxon>metagenomes</taxon>
        <taxon>ecological metagenomes</taxon>
    </lineage>
</organism>
<dbReference type="EMBL" id="CAFBMO010000017">
    <property type="protein sequence ID" value="CAB4903294.1"/>
    <property type="molecule type" value="Genomic_DNA"/>
</dbReference>
<gene>
    <name evidence="1" type="ORF">UFOPK2282_01343</name>
    <name evidence="2" type="ORF">UFOPK3576_00592</name>
</gene>
<dbReference type="EMBL" id="CAEZWR010000197">
    <property type="protein sequence ID" value="CAB4675709.1"/>
    <property type="molecule type" value="Genomic_DNA"/>
</dbReference>
<protein>
    <submittedName>
        <fullName evidence="1">Unannotated protein</fullName>
    </submittedName>
</protein>
<evidence type="ECO:0000313" key="2">
    <source>
        <dbReference type="EMBL" id="CAB4903294.1"/>
    </source>
</evidence>
<accession>A0A6J6MQ81</accession>
<dbReference type="AlphaFoldDB" id="A0A6J6MQ81"/>
<proteinExistence type="predicted"/>
<sequence>MPKVVRKRAKSAPQGTLQFGAQCETDADYNMFTVSESKFPESFAHLWDQASDDERAAQRIRRWAVLTPITDPATKRVADLPASIDGLRVPFLRQPHL</sequence>
<evidence type="ECO:0000313" key="1">
    <source>
        <dbReference type="EMBL" id="CAB4675709.1"/>
    </source>
</evidence>
<name>A0A6J6MQ81_9ZZZZ</name>